<name>A0ACC2QQN4_9NEOP</name>
<organism evidence="1 2">
    <name type="scientific">Mythimna loreyi</name>
    <dbReference type="NCBI Taxonomy" id="667449"/>
    <lineage>
        <taxon>Eukaryota</taxon>
        <taxon>Metazoa</taxon>
        <taxon>Ecdysozoa</taxon>
        <taxon>Arthropoda</taxon>
        <taxon>Hexapoda</taxon>
        <taxon>Insecta</taxon>
        <taxon>Pterygota</taxon>
        <taxon>Neoptera</taxon>
        <taxon>Endopterygota</taxon>
        <taxon>Lepidoptera</taxon>
        <taxon>Glossata</taxon>
        <taxon>Ditrysia</taxon>
        <taxon>Noctuoidea</taxon>
        <taxon>Noctuidae</taxon>
        <taxon>Noctuinae</taxon>
        <taxon>Hadenini</taxon>
        <taxon>Mythimna</taxon>
    </lineage>
</organism>
<reference evidence="1" key="1">
    <citation type="submission" date="2023-03" db="EMBL/GenBank/DDBJ databases">
        <title>Chromosome-level genomes of two armyworms, Mythimna separata and Mythimna loreyi, provide insights into the biosynthesis and reception of sex pheromones.</title>
        <authorList>
            <person name="Zhao H."/>
        </authorList>
    </citation>
    <scope>NUCLEOTIDE SEQUENCE</scope>
    <source>
        <strain evidence="1">BeijingLab</strain>
    </source>
</reference>
<dbReference type="EMBL" id="CM056795">
    <property type="protein sequence ID" value="KAJ8720630.1"/>
    <property type="molecule type" value="Genomic_DNA"/>
</dbReference>
<dbReference type="Proteomes" id="UP001231649">
    <property type="component" value="Chromosome 19"/>
</dbReference>
<accession>A0ACC2QQN4</accession>
<evidence type="ECO:0000313" key="1">
    <source>
        <dbReference type="EMBL" id="KAJ8720630.1"/>
    </source>
</evidence>
<comment type="caution">
    <text evidence="1">The sequence shown here is derived from an EMBL/GenBank/DDBJ whole genome shotgun (WGS) entry which is preliminary data.</text>
</comment>
<sequence>MSKTSTDGHTKEGQYAKTRDDEDNSMIVVAENQEDKLQRTTRKDKDDSIIVETENQEEDDYYNEIQEDQFQTRALKIPRDAQHLQQRQSVVENNNASDVSENSSKSHAPASEECSESQIPFSGECSKSPTTVGHTSSEAAGTSTDQVGGYSNIEEDSETFNDSLNTAEPVTHNDSALQTCFICEKQRKRYHGREVRLAVNRLKTIENIKNAATEQNDVSMLEKLSSFSDDSKTTYHKCCKDQYLRDIYKDESSEFLTKRKASNTAYTILCDMLEEKVVKNNECFFFDFIKNEYKQLLQQQYSLLSHSISDSSFSDRHLERKLMETFAKKIKIIYAEKKKFLAPFSATFLTHKDLFKTMAEKETIRLVATQLRKEILNSTKRELPENCTAEDLMMGECDNVPELLTCFLESLIWGDVFHRSKKEREIKKNKTELSIFSIGQDLIYAASVHKIKTSEHITLGLAVKSLCNNYGWKVVEDKLEMIWFAGVQLPKAYEDVIITPDILEDTPELDTLSEDEIEPEEEDDSTDEDDD</sequence>
<evidence type="ECO:0000313" key="2">
    <source>
        <dbReference type="Proteomes" id="UP001231649"/>
    </source>
</evidence>
<gene>
    <name evidence="1" type="ORF">PYW08_006095</name>
</gene>
<proteinExistence type="predicted"/>
<keyword evidence="2" id="KW-1185">Reference proteome</keyword>
<protein>
    <submittedName>
        <fullName evidence="1">Uncharacterized protein</fullName>
    </submittedName>
</protein>